<comment type="caution">
    <text evidence="18">The sequence shown here is derived from an EMBL/GenBank/DDBJ whole genome shotgun (WGS) entry which is preliminary data.</text>
</comment>
<dbReference type="InterPro" id="IPR001208">
    <property type="entry name" value="MCM_dom"/>
</dbReference>
<dbReference type="PRINTS" id="PR01657">
    <property type="entry name" value="MCMFAMILY"/>
</dbReference>
<comment type="function">
    <text evidence="16">Acts as component of the MCM2-7 complex (MCM complex) which is the replicative helicase essential for 'once per cell cycle' DNA replication initiation and elongation in eukaryotic cells. The active ATPase sites in the MCM2-7 ring are formed through the interaction surfaces of two neighboring subunits such that a critical structure of a conserved arginine finger motif is provided in trans relative to the ATP-binding site of the Walker A box of the adjacent subunit. The six ATPase active sites, however, are likely to contribute differentially to the complex helicase activity.</text>
</comment>
<evidence type="ECO:0000256" key="15">
    <source>
        <dbReference type="RuleBase" id="RU004070"/>
    </source>
</evidence>
<evidence type="ECO:0000256" key="7">
    <source>
        <dbReference type="ARBA" id="ARBA00022801"/>
    </source>
</evidence>
<dbReference type="SUPFAM" id="SSF50249">
    <property type="entry name" value="Nucleic acid-binding proteins"/>
    <property type="match status" value="1"/>
</dbReference>
<dbReference type="GO" id="GO:0003697">
    <property type="term" value="F:single-stranded DNA binding"/>
    <property type="evidence" value="ECO:0007669"/>
    <property type="project" value="TreeGrafter"/>
</dbReference>
<keyword evidence="19" id="KW-1185">Reference proteome</keyword>
<keyword evidence="10" id="KW-0832">Ubl conjugation</keyword>
<evidence type="ECO:0000313" key="19">
    <source>
        <dbReference type="Proteomes" id="UP000245119"/>
    </source>
</evidence>
<keyword evidence="4" id="KW-0158">Chromosome</keyword>
<proteinExistence type="inferred from homology"/>
<evidence type="ECO:0000256" key="14">
    <source>
        <dbReference type="ARBA" id="ARBA00048432"/>
    </source>
</evidence>
<dbReference type="InterPro" id="IPR012340">
    <property type="entry name" value="NA-bd_OB-fold"/>
</dbReference>
<dbReference type="InterPro" id="IPR031327">
    <property type="entry name" value="MCM"/>
</dbReference>
<dbReference type="GO" id="GO:0006271">
    <property type="term" value="P:DNA strand elongation involved in DNA replication"/>
    <property type="evidence" value="ECO:0007669"/>
    <property type="project" value="TreeGrafter"/>
</dbReference>
<dbReference type="SMART" id="SM00382">
    <property type="entry name" value="AAA"/>
    <property type="match status" value="1"/>
</dbReference>
<evidence type="ECO:0000256" key="11">
    <source>
        <dbReference type="ARBA" id="ARBA00023125"/>
    </source>
</evidence>
<dbReference type="AlphaFoldDB" id="A0A2T7NCC0"/>
<dbReference type="PROSITE" id="PS50051">
    <property type="entry name" value="MCM_2"/>
    <property type="match status" value="1"/>
</dbReference>
<comment type="similarity">
    <text evidence="3 15">Belongs to the MCM family.</text>
</comment>
<dbReference type="PRINTS" id="PR01663">
    <property type="entry name" value="MCMPROTEIN7"/>
</dbReference>
<keyword evidence="11 15" id="KW-0238">DNA-binding</keyword>
<organism evidence="18 19">
    <name type="scientific">Pomacea canaliculata</name>
    <name type="common">Golden apple snail</name>
    <dbReference type="NCBI Taxonomy" id="400727"/>
    <lineage>
        <taxon>Eukaryota</taxon>
        <taxon>Metazoa</taxon>
        <taxon>Spiralia</taxon>
        <taxon>Lophotrochozoa</taxon>
        <taxon>Mollusca</taxon>
        <taxon>Gastropoda</taxon>
        <taxon>Caenogastropoda</taxon>
        <taxon>Architaenioglossa</taxon>
        <taxon>Ampullarioidea</taxon>
        <taxon>Ampullariidae</taxon>
        <taxon>Pomacea</taxon>
    </lineage>
</organism>
<evidence type="ECO:0000256" key="2">
    <source>
        <dbReference type="ARBA" id="ARBA00004286"/>
    </source>
</evidence>
<dbReference type="EC" id="3.6.4.12" evidence="16"/>
<reference evidence="18 19" key="1">
    <citation type="submission" date="2018-04" db="EMBL/GenBank/DDBJ databases">
        <title>The genome of golden apple snail Pomacea canaliculata provides insight into stress tolerance and invasive adaptation.</title>
        <authorList>
            <person name="Liu C."/>
            <person name="Liu B."/>
            <person name="Ren Y."/>
            <person name="Zhang Y."/>
            <person name="Wang H."/>
            <person name="Li S."/>
            <person name="Jiang F."/>
            <person name="Yin L."/>
            <person name="Zhang G."/>
            <person name="Qian W."/>
            <person name="Fan W."/>
        </authorList>
    </citation>
    <scope>NUCLEOTIDE SEQUENCE [LARGE SCALE GENOMIC DNA]</scope>
    <source>
        <strain evidence="18">SZHN2017</strain>
        <tissue evidence="18">Muscle</tissue>
    </source>
</reference>
<dbReference type="GO" id="GO:0000727">
    <property type="term" value="P:double-strand break repair via break-induced replication"/>
    <property type="evidence" value="ECO:0007669"/>
    <property type="project" value="TreeGrafter"/>
</dbReference>
<evidence type="ECO:0000256" key="1">
    <source>
        <dbReference type="ARBA" id="ARBA00004123"/>
    </source>
</evidence>
<evidence type="ECO:0000259" key="17">
    <source>
        <dbReference type="PROSITE" id="PS50051"/>
    </source>
</evidence>
<dbReference type="STRING" id="400727.A0A2T7NCC0"/>
<evidence type="ECO:0000256" key="6">
    <source>
        <dbReference type="ARBA" id="ARBA00022741"/>
    </source>
</evidence>
<evidence type="ECO:0000313" key="18">
    <source>
        <dbReference type="EMBL" id="PVD18818.1"/>
    </source>
</evidence>
<keyword evidence="7 16" id="KW-0378">Hydrolase</keyword>
<keyword evidence="5 16" id="KW-0235">DNA replication</keyword>
<dbReference type="GO" id="GO:0017116">
    <property type="term" value="F:single-stranded DNA helicase activity"/>
    <property type="evidence" value="ECO:0007669"/>
    <property type="project" value="TreeGrafter"/>
</dbReference>
<evidence type="ECO:0000256" key="9">
    <source>
        <dbReference type="ARBA" id="ARBA00022840"/>
    </source>
</evidence>
<dbReference type="GO" id="GO:0005634">
    <property type="term" value="C:nucleus"/>
    <property type="evidence" value="ECO:0007669"/>
    <property type="project" value="UniProtKB-SubCell"/>
</dbReference>
<dbReference type="OMA" id="AQHVTYV"/>
<dbReference type="GO" id="GO:0016887">
    <property type="term" value="F:ATP hydrolysis activity"/>
    <property type="evidence" value="ECO:0007669"/>
    <property type="project" value="RHEA"/>
</dbReference>
<feature type="domain" description="MCM C-terminal AAA(+) ATPase" evidence="17">
    <location>
        <begin position="334"/>
        <end position="539"/>
    </location>
</feature>
<dbReference type="PANTHER" id="PTHR11630">
    <property type="entry name" value="DNA REPLICATION LICENSING FACTOR MCM FAMILY MEMBER"/>
    <property type="match status" value="1"/>
</dbReference>
<dbReference type="InterPro" id="IPR018525">
    <property type="entry name" value="MCM_CS"/>
</dbReference>
<evidence type="ECO:0000256" key="5">
    <source>
        <dbReference type="ARBA" id="ARBA00022705"/>
    </source>
</evidence>
<dbReference type="PANTHER" id="PTHR11630:SF26">
    <property type="entry name" value="DNA REPLICATION LICENSING FACTOR MCM7"/>
    <property type="match status" value="1"/>
</dbReference>
<evidence type="ECO:0000256" key="12">
    <source>
        <dbReference type="ARBA" id="ARBA00023242"/>
    </source>
</evidence>
<dbReference type="Gene3D" id="2.40.50.140">
    <property type="entry name" value="Nucleic acid-binding proteins"/>
    <property type="match status" value="1"/>
</dbReference>
<evidence type="ECO:0000256" key="8">
    <source>
        <dbReference type="ARBA" id="ARBA00022806"/>
    </source>
</evidence>
<comment type="catalytic activity">
    <reaction evidence="14">
        <text>ATP + H2O = ADP + phosphate + H(+)</text>
        <dbReference type="Rhea" id="RHEA:13065"/>
        <dbReference type="ChEBI" id="CHEBI:15377"/>
        <dbReference type="ChEBI" id="CHEBI:15378"/>
        <dbReference type="ChEBI" id="CHEBI:30616"/>
        <dbReference type="ChEBI" id="CHEBI:43474"/>
        <dbReference type="ChEBI" id="CHEBI:456216"/>
        <dbReference type="EC" id="3.6.4.12"/>
    </reaction>
    <physiologicalReaction direction="left-to-right" evidence="14">
        <dbReference type="Rhea" id="RHEA:13066"/>
    </physiologicalReaction>
</comment>
<dbReference type="Pfam" id="PF14551">
    <property type="entry name" value="MCM_N"/>
    <property type="match status" value="1"/>
</dbReference>
<dbReference type="SMART" id="SM00350">
    <property type="entry name" value="MCM"/>
    <property type="match status" value="1"/>
</dbReference>
<dbReference type="Gene3D" id="3.40.50.300">
    <property type="entry name" value="P-loop containing nucleotide triphosphate hydrolases"/>
    <property type="match status" value="1"/>
</dbReference>
<keyword evidence="9 15" id="KW-0067">ATP-binding</keyword>
<dbReference type="InterPro" id="IPR041562">
    <property type="entry name" value="MCM_lid"/>
</dbReference>
<gene>
    <name evidence="16" type="primary">MCM7</name>
    <name evidence="18" type="ORF">C0Q70_21371</name>
</gene>
<evidence type="ECO:0000256" key="10">
    <source>
        <dbReference type="ARBA" id="ARBA00022843"/>
    </source>
</evidence>
<dbReference type="Pfam" id="PF17207">
    <property type="entry name" value="MCM_OB"/>
    <property type="match status" value="1"/>
</dbReference>
<dbReference type="PROSITE" id="PS00847">
    <property type="entry name" value="MCM_1"/>
    <property type="match status" value="1"/>
</dbReference>
<dbReference type="Gene3D" id="2.20.28.10">
    <property type="match status" value="1"/>
</dbReference>
<keyword evidence="6 15" id="KW-0547">Nucleotide-binding</keyword>
<dbReference type="GO" id="GO:0042555">
    <property type="term" value="C:MCM complex"/>
    <property type="evidence" value="ECO:0007669"/>
    <property type="project" value="InterPro"/>
</dbReference>
<dbReference type="InterPro" id="IPR027925">
    <property type="entry name" value="MCM_N"/>
</dbReference>
<dbReference type="CDD" id="cd17758">
    <property type="entry name" value="MCM7"/>
    <property type="match status" value="1"/>
</dbReference>
<dbReference type="Proteomes" id="UP000245119">
    <property type="component" value="Linkage Group LG14"/>
</dbReference>
<keyword evidence="12 16" id="KW-0539">Nucleus</keyword>
<accession>A0A2T7NCC0</accession>
<dbReference type="EMBL" id="PZQS01000014">
    <property type="protein sequence ID" value="PVD18818.1"/>
    <property type="molecule type" value="Genomic_DNA"/>
</dbReference>
<dbReference type="Gene3D" id="3.30.1640.10">
    <property type="entry name" value="mini-chromosome maintenance (MCM) complex, chain A, domain 1"/>
    <property type="match status" value="1"/>
</dbReference>
<dbReference type="OrthoDB" id="3207464at2759"/>
<keyword evidence="13 16" id="KW-0131">Cell cycle</keyword>
<name>A0A2T7NCC0_POMCA</name>
<dbReference type="Pfam" id="PF17855">
    <property type="entry name" value="MCM_lid"/>
    <property type="match status" value="1"/>
</dbReference>
<dbReference type="InterPro" id="IPR003593">
    <property type="entry name" value="AAA+_ATPase"/>
</dbReference>
<comment type="subcellular location">
    <subcellularLocation>
        <location evidence="2">Chromosome</location>
    </subcellularLocation>
    <subcellularLocation>
        <location evidence="1 16">Nucleus</location>
    </subcellularLocation>
</comment>
<dbReference type="Pfam" id="PF24901">
    <property type="entry name" value="WHD_MCM7"/>
    <property type="match status" value="1"/>
</dbReference>
<evidence type="ECO:0000256" key="4">
    <source>
        <dbReference type="ARBA" id="ARBA00022454"/>
    </source>
</evidence>
<dbReference type="InterPro" id="IPR008050">
    <property type="entry name" value="MCM7"/>
</dbReference>
<dbReference type="FunFam" id="3.30.1640.10:FF:000007">
    <property type="entry name" value="DNA replication licensing factor MCM7"/>
    <property type="match status" value="1"/>
</dbReference>
<protein>
    <recommendedName>
        <fullName evidence="16">DNA replication licensing factor MCM7</fullName>
        <ecNumber evidence="16">3.6.4.12</ecNumber>
    </recommendedName>
</protein>
<dbReference type="GO" id="GO:0006270">
    <property type="term" value="P:DNA replication initiation"/>
    <property type="evidence" value="ECO:0007669"/>
    <property type="project" value="InterPro"/>
</dbReference>
<sequence length="723" mass="81640">MPPRDYTAEKGKVTTFLKEFYTDNQAGAKEFVYSQQLTKLAHREQVSLVVDLDHVSDHDPDLADAIIENTRRYVTIFSDAVQEILPDYKEKEVAFKDTLDVYIEHRLLMEQRAHPDGQEVTRDPCNKYPPELMRRFEVYFKAPSTQKHLAIREVKAESIGHLVCVKGIVTRATEVKPMMTVATYTCDTCGNETYQPIASSSFMPLLMCPSQVCTTNRSGGRLYLQTRGSKFIKFQELKIQEHSDQVPVGNIPRSMTVMCRGEITRQAQPGDHISVCGIFLPMLRQGFRQIAQGLMSETFLEAHRIIKMNKTEDDELDAGDLTEAELRHVAEDDFYDKLASSIAPEIYGHDDVKKALLLLLVGGVDKSPKGMKIRGNINICLMGDPGVAKSQLLSYIDRLALRSQYTTGRGSSGVGLTAAVMKDPITGEMMLEGGALVLADRGVCCIDEFDKMMDTDRTAIHEVMEQQTISIAKAGIMTSLNARVSILAAANPAYGRYNPKKSVEQNIQLPAALLSRFDLLWLIQDKADRENDLRLAQHITYVHQHNVHPPLQFRPLDMRLMRRYIALCQRKQPTVPEALAEYITGAYVEMRKEARNNKDMTFTSPRTLLAILRLSTALARLRLADTVEKEDVNEAMRLMEMSRDSLNSNADAHVRTQNLTDQIYAVIRDMAPVKGVKSIKMSDIMEQCTSKGFKPDRIDACIEEYEELNVWQVNAARTRLTFI</sequence>
<dbReference type="InterPro" id="IPR027417">
    <property type="entry name" value="P-loop_NTPase"/>
</dbReference>
<dbReference type="GO" id="GO:0005694">
    <property type="term" value="C:chromosome"/>
    <property type="evidence" value="ECO:0007669"/>
    <property type="project" value="UniProtKB-SubCell"/>
</dbReference>
<dbReference type="GO" id="GO:0005524">
    <property type="term" value="F:ATP binding"/>
    <property type="evidence" value="ECO:0007669"/>
    <property type="project" value="UniProtKB-KW"/>
</dbReference>
<dbReference type="FunFam" id="2.20.28.10:FF:000004">
    <property type="entry name" value="DNA replication licensing factor MCM7"/>
    <property type="match status" value="1"/>
</dbReference>
<dbReference type="InterPro" id="IPR033762">
    <property type="entry name" value="MCM_OB"/>
</dbReference>
<dbReference type="FunFam" id="3.40.50.300:FF:000288">
    <property type="entry name" value="DNA replication licensing factor MCM7"/>
    <property type="match status" value="1"/>
</dbReference>
<evidence type="ECO:0000256" key="3">
    <source>
        <dbReference type="ARBA" id="ARBA00008010"/>
    </source>
</evidence>
<evidence type="ECO:0000256" key="13">
    <source>
        <dbReference type="ARBA" id="ARBA00023306"/>
    </source>
</evidence>
<dbReference type="Pfam" id="PF00493">
    <property type="entry name" value="MCM"/>
    <property type="match status" value="1"/>
</dbReference>
<evidence type="ECO:0000256" key="16">
    <source>
        <dbReference type="RuleBase" id="RU365012"/>
    </source>
</evidence>
<dbReference type="SUPFAM" id="SSF52540">
    <property type="entry name" value="P-loop containing nucleoside triphosphate hydrolases"/>
    <property type="match status" value="1"/>
</dbReference>
<keyword evidence="8 16" id="KW-0347">Helicase</keyword>